<evidence type="ECO:0000256" key="8">
    <source>
        <dbReference type="ARBA" id="ARBA00023010"/>
    </source>
</evidence>
<evidence type="ECO:0000256" key="11">
    <source>
        <dbReference type="SAM" id="MobiDB-lite"/>
    </source>
</evidence>
<protein>
    <recommendedName>
        <fullName evidence="10">Protein-export membrane protein SecG</fullName>
    </recommendedName>
</protein>
<keyword evidence="8 10" id="KW-0811">Translocation</keyword>
<evidence type="ECO:0000256" key="3">
    <source>
        <dbReference type="ARBA" id="ARBA00022448"/>
    </source>
</evidence>
<comment type="caution">
    <text evidence="12">The sequence shown here is derived from an EMBL/GenBank/DDBJ whole genome shotgun (WGS) entry which is preliminary data.</text>
</comment>
<keyword evidence="7 10" id="KW-1133">Transmembrane helix</keyword>
<dbReference type="NCBIfam" id="TIGR00810">
    <property type="entry name" value="secG"/>
    <property type="match status" value="1"/>
</dbReference>
<dbReference type="PANTHER" id="PTHR34182:SF1">
    <property type="entry name" value="PROTEIN-EXPORT MEMBRANE PROTEIN SECG"/>
    <property type="match status" value="1"/>
</dbReference>
<evidence type="ECO:0000313" key="13">
    <source>
        <dbReference type="Proteomes" id="UP000032900"/>
    </source>
</evidence>
<keyword evidence="5 10" id="KW-0812">Transmembrane</keyword>
<comment type="caution">
    <text evidence="10">Lacks conserved residue(s) required for the propagation of feature annotation.</text>
</comment>
<gene>
    <name evidence="12" type="ORF">JCM15548_85</name>
</gene>
<dbReference type="STRING" id="1236989.JCM15548_85"/>
<reference evidence="12 13" key="1">
    <citation type="journal article" date="2015" name="Microbes Environ.">
        <title>Distribution and evolution of nitrogen fixation genes in the phylum bacteroidetes.</title>
        <authorList>
            <person name="Inoue J."/>
            <person name="Oshima K."/>
            <person name="Suda W."/>
            <person name="Sakamoto M."/>
            <person name="Iino T."/>
            <person name="Noda S."/>
            <person name="Hongoh Y."/>
            <person name="Hattori M."/>
            <person name="Ohkuma M."/>
        </authorList>
    </citation>
    <scope>NUCLEOTIDE SEQUENCE [LARGE SCALE GENOMIC DNA]</scope>
    <source>
        <strain evidence="12">JCM 15548</strain>
    </source>
</reference>
<feature type="region of interest" description="Disordered" evidence="11">
    <location>
        <begin position="90"/>
        <end position="133"/>
    </location>
</feature>
<sequence>MYPFVSVLVILVSIFLILIVLVQNSKGGGLASNFASSNQVMGVRKTTDFLEKATWTLATALLVLSFVAVMVLPKGEMGRRSVIDEQMENVMPPASNMPNFPIGDDAEEEGNPEEGNPEEGLENLDIEGLEIEE</sequence>
<dbReference type="AlphaFoldDB" id="A0A0E9LS05"/>
<keyword evidence="9 10" id="KW-0472">Membrane</keyword>
<evidence type="ECO:0000256" key="10">
    <source>
        <dbReference type="RuleBase" id="RU365087"/>
    </source>
</evidence>
<dbReference type="Proteomes" id="UP000032900">
    <property type="component" value="Unassembled WGS sequence"/>
</dbReference>
<dbReference type="RefSeq" id="WP_083984885.1">
    <property type="nucleotide sequence ID" value="NZ_BAZW01000001.1"/>
</dbReference>
<dbReference type="GO" id="GO:0005886">
    <property type="term" value="C:plasma membrane"/>
    <property type="evidence" value="ECO:0007669"/>
    <property type="project" value="UniProtKB-SubCell"/>
</dbReference>
<comment type="function">
    <text evidence="10">Involved in protein export. Participates in an early event of protein translocation.</text>
</comment>
<dbReference type="GO" id="GO:0009306">
    <property type="term" value="P:protein secretion"/>
    <property type="evidence" value="ECO:0007669"/>
    <property type="project" value="UniProtKB-UniRule"/>
</dbReference>
<dbReference type="GO" id="GO:0043952">
    <property type="term" value="P:protein transport by the Sec complex"/>
    <property type="evidence" value="ECO:0007669"/>
    <property type="project" value="TreeGrafter"/>
</dbReference>
<evidence type="ECO:0000256" key="1">
    <source>
        <dbReference type="ARBA" id="ARBA00004651"/>
    </source>
</evidence>
<dbReference type="Pfam" id="PF03840">
    <property type="entry name" value="SecG"/>
    <property type="match status" value="1"/>
</dbReference>
<dbReference type="GO" id="GO:0015450">
    <property type="term" value="F:protein-transporting ATPase activity"/>
    <property type="evidence" value="ECO:0007669"/>
    <property type="project" value="UniProtKB-UniRule"/>
</dbReference>
<keyword evidence="3 10" id="KW-0813">Transport</keyword>
<evidence type="ECO:0000256" key="7">
    <source>
        <dbReference type="ARBA" id="ARBA00022989"/>
    </source>
</evidence>
<organism evidence="12 13">
    <name type="scientific">Geofilum rubicundum JCM 15548</name>
    <dbReference type="NCBI Taxonomy" id="1236989"/>
    <lineage>
        <taxon>Bacteria</taxon>
        <taxon>Pseudomonadati</taxon>
        <taxon>Bacteroidota</taxon>
        <taxon>Bacteroidia</taxon>
        <taxon>Marinilabiliales</taxon>
        <taxon>Marinilabiliaceae</taxon>
        <taxon>Geofilum</taxon>
    </lineage>
</organism>
<name>A0A0E9LS05_9BACT</name>
<evidence type="ECO:0000256" key="5">
    <source>
        <dbReference type="ARBA" id="ARBA00022692"/>
    </source>
</evidence>
<feature type="transmembrane region" description="Helical" evidence="10">
    <location>
        <begin position="55"/>
        <end position="72"/>
    </location>
</feature>
<evidence type="ECO:0000256" key="2">
    <source>
        <dbReference type="ARBA" id="ARBA00008445"/>
    </source>
</evidence>
<keyword evidence="6 10" id="KW-0653">Protein transport</keyword>
<evidence type="ECO:0000313" key="12">
    <source>
        <dbReference type="EMBL" id="GAO28029.1"/>
    </source>
</evidence>
<dbReference type="GO" id="GO:0065002">
    <property type="term" value="P:intracellular protein transmembrane transport"/>
    <property type="evidence" value="ECO:0007669"/>
    <property type="project" value="TreeGrafter"/>
</dbReference>
<accession>A0A0E9LS05</accession>
<dbReference type="OrthoDB" id="1122493at2"/>
<keyword evidence="13" id="KW-1185">Reference proteome</keyword>
<dbReference type="PANTHER" id="PTHR34182">
    <property type="entry name" value="PROTEIN-EXPORT MEMBRANE PROTEIN SECG"/>
    <property type="match status" value="1"/>
</dbReference>
<keyword evidence="4 10" id="KW-1003">Cell membrane</keyword>
<evidence type="ECO:0000256" key="4">
    <source>
        <dbReference type="ARBA" id="ARBA00022475"/>
    </source>
</evidence>
<comment type="similarity">
    <text evidence="2 10">Belongs to the SecG family.</text>
</comment>
<feature type="compositionally biased region" description="Acidic residues" evidence="11">
    <location>
        <begin position="104"/>
        <end position="133"/>
    </location>
</feature>
<comment type="subcellular location">
    <subcellularLocation>
        <location evidence="1 10">Cell membrane</location>
        <topology evidence="1 10">Multi-pass membrane protein</topology>
    </subcellularLocation>
</comment>
<evidence type="ECO:0000256" key="9">
    <source>
        <dbReference type="ARBA" id="ARBA00023136"/>
    </source>
</evidence>
<evidence type="ECO:0000256" key="6">
    <source>
        <dbReference type="ARBA" id="ARBA00022927"/>
    </source>
</evidence>
<dbReference type="EMBL" id="BAZW01000001">
    <property type="protein sequence ID" value="GAO28029.1"/>
    <property type="molecule type" value="Genomic_DNA"/>
</dbReference>
<proteinExistence type="inferred from homology"/>
<dbReference type="InterPro" id="IPR004692">
    <property type="entry name" value="SecG"/>
</dbReference>